<keyword evidence="4" id="KW-0378">Hydrolase</keyword>
<evidence type="ECO:0000256" key="2">
    <source>
        <dbReference type="ARBA" id="ARBA00022670"/>
    </source>
</evidence>
<dbReference type="GO" id="GO:0006508">
    <property type="term" value="P:proteolysis"/>
    <property type="evidence" value="ECO:0007669"/>
    <property type="project" value="UniProtKB-KW"/>
</dbReference>
<dbReference type="EMBL" id="GBRD01016569">
    <property type="protein sequence ID" value="JAG49257.1"/>
    <property type="molecule type" value="Transcribed_RNA"/>
</dbReference>
<evidence type="ECO:0000259" key="10">
    <source>
        <dbReference type="PROSITE" id="PS50240"/>
    </source>
</evidence>
<evidence type="ECO:0000256" key="6">
    <source>
        <dbReference type="ARBA" id="ARBA00023145"/>
    </source>
</evidence>
<name>A0A0A9WPU8_LYGHE</name>
<sequence length="342" mass="37589">MSPAKSSTYLPKYMGNLMCIGVLTVVCTVVPSESSLTSRDEKQRIAESTGYYTGTTRDAPFTVVFAETTKPPKTFCTGIIIDPRFVLTAAHCMEEHDNILARGNSVNVYAGVDDIFDVIFGAALGSNTTQVRSVISQNITIHPQYSPAWWEYLRPSPSKYDVALVEVQDFKFNDIVNKSQLWDEVWPRDDLEANVEYGTMDCIAYGWGALANPKDKAVTVGLGLRAAKVQANHGTDACRGFQMFQQRRMVCSNIPALCPGDSGGPLVCRNKTVGVAHILYPQELDCNDKNVVNAWMYVCPMLDFIHEHVPSVPDIPTSCESPPLSPVTTALLMGTIYLATSK</sequence>
<dbReference type="AlphaFoldDB" id="A0A0A9WPU8"/>
<dbReference type="InterPro" id="IPR001254">
    <property type="entry name" value="Trypsin_dom"/>
</dbReference>
<evidence type="ECO:0000256" key="9">
    <source>
        <dbReference type="ARBA" id="ARBA00038868"/>
    </source>
</evidence>
<organism evidence="11">
    <name type="scientific">Lygus hesperus</name>
    <name type="common">Western plant bug</name>
    <dbReference type="NCBI Taxonomy" id="30085"/>
    <lineage>
        <taxon>Eukaryota</taxon>
        <taxon>Metazoa</taxon>
        <taxon>Ecdysozoa</taxon>
        <taxon>Arthropoda</taxon>
        <taxon>Hexapoda</taxon>
        <taxon>Insecta</taxon>
        <taxon>Pterygota</taxon>
        <taxon>Neoptera</taxon>
        <taxon>Paraneoptera</taxon>
        <taxon>Hemiptera</taxon>
        <taxon>Heteroptera</taxon>
        <taxon>Panheteroptera</taxon>
        <taxon>Cimicomorpha</taxon>
        <taxon>Miridae</taxon>
        <taxon>Mirini</taxon>
        <taxon>Lygus</taxon>
    </lineage>
</organism>
<dbReference type="EMBL" id="GBHO01036729">
    <property type="protein sequence ID" value="JAG06875.1"/>
    <property type="molecule type" value="Transcribed_RNA"/>
</dbReference>
<dbReference type="EC" id="3.4.21.4" evidence="9"/>
<gene>
    <name evidence="11" type="primary">Klk8</name>
    <name evidence="11" type="ORF">CM83_99092</name>
</gene>
<dbReference type="PANTHER" id="PTHR24276">
    <property type="entry name" value="POLYSERASE-RELATED"/>
    <property type="match status" value="1"/>
</dbReference>
<dbReference type="PROSITE" id="PS00134">
    <property type="entry name" value="TRYPSIN_HIS"/>
    <property type="match status" value="1"/>
</dbReference>
<dbReference type="GO" id="GO:0007586">
    <property type="term" value="P:digestion"/>
    <property type="evidence" value="ECO:0007669"/>
    <property type="project" value="UniProtKB-KW"/>
</dbReference>
<comment type="similarity">
    <text evidence="1">Belongs to the peptidase S1 family.</text>
</comment>
<dbReference type="PRINTS" id="PR00722">
    <property type="entry name" value="CHYMOTRYPSIN"/>
</dbReference>
<feature type="domain" description="Peptidase S1" evidence="10">
    <location>
        <begin position="45"/>
        <end position="310"/>
    </location>
</feature>
<dbReference type="SMART" id="SM00020">
    <property type="entry name" value="Tryp_SPc"/>
    <property type="match status" value="1"/>
</dbReference>
<evidence type="ECO:0000256" key="4">
    <source>
        <dbReference type="ARBA" id="ARBA00022801"/>
    </source>
</evidence>
<dbReference type="SUPFAM" id="SSF50494">
    <property type="entry name" value="Trypsin-like serine proteases"/>
    <property type="match status" value="1"/>
</dbReference>
<evidence type="ECO:0000256" key="7">
    <source>
        <dbReference type="ARBA" id="ARBA00023157"/>
    </source>
</evidence>
<dbReference type="InterPro" id="IPR050430">
    <property type="entry name" value="Peptidase_S1"/>
</dbReference>
<dbReference type="InterPro" id="IPR018114">
    <property type="entry name" value="TRYPSIN_HIS"/>
</dbReference>
<keyword evidence="6" id="KW-0865">Zymogen</keyword>
<evidence type="ECO:0000256" key="5">
    <source>
        <dbReference type="ARBA" id="ARBA00022825"/>
    </source>
</evidence>
<protein>
    <recommendedName>
        <fullName evidence="9">trypsin</fullName>
        <ecNumber evidence="9">3.4.21.4</ecNumber>
    </recommendedName>
</protein>
<dbReference type="GO" id="GO:0004252">
    <property type="term" value="F:serine-type endopeptidase activity"/>
    <property type="evidence" value="ECO:0007669"/>
    <property type="project" value="UniProtKB-EC"/>
</dbReference>
<reference evidence="11" key="2">
    <citation type="submission" date="2014-07" db="EMBL/GenBank/DDBJ databases">
        <authorList>
            <person name="Hull J."/>
        </authorList>
    </citation>
    <scope>NUCLEOTIDE SEQUENCE</scope>
</reference>
<keyword evidence="7" id="KW-1015">Disulfide bond</keyword>
<dbReference type="Pfam" id="PF00089">
    <property type="entry name" value="Trypsin"/>
    <property type="match status" value="1"/>
</dbReference>
<dbReference type="Gene3D" id="2.40.10.10">
    <property type="entry name" value="Trypsin-like serine proteases"/>
    <property type="match status" value="2"/>
</dbReference>
<evidence type="ECO:0000256" key="1">
    <source>
        <dbReference type="ARBA" id="ARBA00007664"/>
    </source>
</evidence>
<dbReference type="InterPro" id="IPR043504">
    <property type="entry name" value="Peptidase_S1_PA_chymotrypsin"/>
</dbReference>
<dbReference type="PROSITE" id="PS50240">
    <property type="entry name" value="TRYPSIN_DOM"/>
    <property type="match status" value="1"/>
</dbReference>
<keyword evidence="5" id="KW-0720">Serine protease</keyword>
<evidence type="ECO:0000313" key="12">
    <source>
        <dbReference type="EMBL" id="JAG49257.1"/>
    </source>
</evidence>
<evidence type="ECO:0000256" key="8">
    <source>
        <dbReference type="ARBA" id="ARBA00036320"/>
    </source>
</evidence>
<dbReference type="PANTHER" id="PTHR24276:SF97">
    <property type="entry name" value="GH13245P2-RELATED"/>
    <property type="match status" value="1"/>
</dbReference>
<proteinExistence type="inferred from homology"/>
<keyword evidence="2" id="KW-0645">Protease</keyword>
<dbReference type="InterPro" id="IPR009003">
    <property type="entry name" value="Peptidase_S1_PA"/>
</dbReference>
<evidence type="ECO:0000256" key="3">
    <source>
        <dbReference type="ARBA" id="ARBA00022757"/>
    </source>
</evidence>
<reference evidence="12" key="3">
    <citation type="submission" date="2014-09" db="EMBL/GenBank/DDBJ databases">
        <authorList>
            <person name="Magalhaes I.L.F."/>
            <person name="Oliveira U."/>
            <person name="Santos F.R."/>
            <person name="Vidigal T.H.D.A."/>
            <person name="Brescovit A.D."/>
            <person name="Santos A.J."/>
        </authorList>
    </citation>
    <scope>NUCLEOTIDE SEQUENCE</scope>
</reference>
<dbReference type="InterPro" id="IPR001314">
    <property type="entry name" value="Peptidase_S1A"/>
</dbReference>
<comment type="catalytic activity">
    <reaction evidence="8">
        <text>Preferential cleavage: Arg-|-Xaa, Lys-|-Xaa.</text>
        <dbReference type="EC" id="3.4.21.4"/>
    </reaction>
</comment>
<keyword evidence="3" id="KW-0222">Digestion</keyword>
<evidence type="ECO:0000313" key="11">
    <source>
        <dbReference type="EMBL" id="JAG06875.1"/>
    </source>
</evidence>
<reference evidence="11" key="1">
    <citation type="journal article" date="2014" name="PLoS ONE">
        <title>Transcriptome-Based Identification of ABC Transporters in the Western Tarnished Plant Bug Lygus hesperus.</title>
        <authorList>
            <person name="Hull J.J."/>
            <person name="Chaney K."/>
            <person name="Geib S.M."/>
            <person name="Fabrick J.A."/>
            <person name="Brent C.S."/>
            <person name="Walsh D."/>
            <person name="Lavine L.C."/>
        </authorList>
    </citation>
    <scope>NUCLEOTIDE SEQUENCE</scope>
</reference>
<accession>A0A0A9WPU8</accession>